<organism evidence="7 8">
    <name type="scientific">Syntrophomonas wolfei subsp. wolfei (strain DSM 2245B / Goettingen)</name>
    <dbReference type="NCBI Taxonomy" id="335541"/>
    <lineage>
        <taxon>Bacteria</taxon>
        <taxon>Bacillati</taxon>
        <taxon>Bacillota</taxon>
        <taxon>Clostridia</taxon>
        <taxon>Eubacteriales</taxon>
        <taxon>Syntrophomonadaceae</taxon>
        <taxon>Syntrophomonas</taxon>
    </lineage>
</organism>
<reference evidence="8" key="1">
    <citation type="journal article" date="2010" name="Environ. Microbiol.">
        <title>The genome of Syntrophomonas wolfei: new insights into syntrophic metabolism and biohydrogen production.</title>
        <authorList>
            <person name="Sieber J.R."/>
            <person name="Sims D.R."/>
            <person name="Han C."/>
            <person name="Kim E."/>
            <person name="Lykidis A."/>
            <person name="Lapidus A.L."/>
            <person name="McDonnald E."/>
            <person name="Rohlin L."/>
            <person name="Culley D.E."/>
            <person name="Gunsalus R."/>
            <person name="McInerney M.J."/>
        </authorList>
    </citation>
    <scope>NUCLEOTIDE SEQUENCE [LARGE SCALE GENOMIC DNA]</scope>
    <source>
        <strain evidence="8">DSM 2245B / Goettingen</strain>
    </source>
</reference>
<dbReference type="AlphaFoldDB" id="Q0AZ35"/>
<evidence type="ECO:0000256" key="1">
    <source>
        <dbReference type="ARBA" id="ARBA00001541"/>
    </source>
</evidence>
<evidence type="ECO:0000256" key="5">
    <source>
        <dbReference type="ARBA" id="ARBA00022691"/>
    </source>
</evidence>
<dbReference type="InterPro" id="IPR029063">
    <property type="entry name" value="SAM-dependent_MTases_sf"/>
</dbReference>
<evidence type="ECO:0000256" key="4">
    <source>
        <dbReference type="ARBA" id="ARBA00022679"/>
    </source>
</evidence>
<dbReference type="Gene3D" id="3.40.50.150">
    <property type="entry name" value="Vaccinia Virus protein VP39"/>
    <property type="match status" value="1"/>
</dbReference>
<dbReference type="GO" id="GO:0008983">
    <property type="term" value="F:protein-glutamate O-methyltransferase activity"/>
    <property type="evidence" value="ECO:0007669"/>
    <property type="project" value="UniProtKB-EC"/>
</dbReference>
<sequence length="259" mass="30471">MENVLDWEWFIKKFEALSKIDLKAYKRPQMERRINSFMRSVNAPDYKSFVDLLNSDKAVYRRFLDHITINVSEFFRNANHWEVLEKEIIPLLLKERSSLKVWSAGCSTGEEPYSLAIMFKEKGFPLSGNILATDLDSEVLEKAGMGIYSNKVVQGLSPEQLKKYFENQGSYYQAKDELKKMISFQKHDLLRDLFPRDYDLILCRNVVIYFTEESKFKLYQRFSNSLRSGGVLFIGSTEQIFQARELNLKSIATFFYQKY</sequence>
<evidence type="ECO:0000313" key="7">
    <source>
        <dbReference type="EMBL" id="ABI68019.1"/>
    </source>
</evidence>
<dbReference type="STRING" id="335541.Swol_0695"/>
<protein>
    <recommendedName>
        <fullName evidence="2">protein-glutamate O-methyltransferase</fullName>
        <ecNumber evidence="2">2.1.1.80</ecNumber>
    </recommendedName>
</protein>
<dbReference type="SMART" id="SM00138">
    <property type="entry name" value="MeTrc"/>
    <property type="match status" value="1"/>
</dbReference>
<dbReference type="Pfam" id="PF03705">
    <property type="entry name" value="CheR_N"/>
    <property type="match status" value="1"/>
</dbReference>
<dbReference type="GO" id="GO:0032259">
    <property type="term" value="P:methylation"/>
    <property type="evidence" value="ECO:0007669"/>
    <property type="project" value="UniProtKB-KW"/>
</dbReference>
<dbReference type="PROSITE" id="PS50123">
    <property type="entry name" value="CHER"/>
    <property type="match status" value="1"/>
</dbReference>
<feature type="domain" description="CheR-type methyltransferase" evidence="6">
    <location>
        <begin position="1"/>
        <end position="259"/>
    </location>
</feature>
<dbReference type="PANTHER" id="PTHR24422">
    <property type="entry name" value="CHEMOTAXIS PROTEIN METHYLTRANSFERASE"/>
    <property type="match status" value="1"/>
</dbReference>
<dbReference type="eggNOG" id="COG1352">
    <property type="taxonomic scope" value="Bacteria"/>
</dbReference>
<evidence type="ECO:0000256" key="2">
    <source>
        <dbReference type="ARBA" id="ARBA00012534"/>
    </source>
</evidence>
<dbReference type="Pfam" id="PF01739">
    <property type="entry name" value="CheR"/>
    <property type="match status" value="1"/>
</dbReference>
<dbReference type="InterPro" id="IPR022642">
    <property type="entry name" value="CheR_C"/>
</dbReference>
<dbReference type="Gene3D" id="1.10.155.10">
    <property type="entry name" value="Chemotaxis receptor methyltransferase CheR, N-terminal domain"/>
    <property type="match status" value="1"/>
</dbReference>
<dbReference type="EC" id="2.1.1.80" evidence="2"/>
<dbReference type="HOGENOM" id="CLU_025854_1_1_9"/>
<dbReference type="InterPro" id="IPR050903">
    <property type="entry name" value="Bact_Chemotaxis_MeTrfase"/>
</dbReference>
<dbReference type="InterPro" id="IPR036804">
    <property type="entry name" value="CheR_N_sf"/>
</dbReference>
<dbReference type="RefSeq" id="WP_011640124.1">
    <property type="nucleotide sequence ID" value="NC_008346.1"/>
</dbReference>
<evidence type="ECO:0000256" key="3">
    <source>
        <dbReference type="ARBA" id="ARBA00022603"/>
    </source>
</evidence>
<dbReference type="PRINTS" id="PR00996">
    <property type="entry name" value="CHERMTFRASE"/>
</dbReference>
<dbReference type="SUPFAM" id="SSF47757">
    <property type="entry name" value="Chemotaxis receptor methyltransferase CheR, N-terminal domain"/>
    <property type="match status" value="1"/>
</dbReference>
<keyword evidence="4 7" id="KW-0808">Transferase</keyword>
<dbReference type="Proteomes" id="UP000001968">
    <property type="component" value="Chromosome"/>
</dbReference>
<dbReference type="PANTHER" id="PTHR24422:SF19">
    <property type="entry name" value="CHEMOTAXIS PROTEIN METHYLTRANSFERASE"/>
    <property type="match status" value="1"/>
</dbReference>
<keyword evidence="8" id="KW-1185">Reference proteome</keyword>
<dbReference type="InterPro" id="IPR022641">
    <property type="entry name" value="CheR_N"/>
</dbReference>
<accession>Q0AZ35</accession>
<dbReference type="EMBL" id="CP000448">
    <property type="protein sequence ID" value="ABI68019.1"/>
    <property type="molecule type" value="Genomic_DNA"/>
</dbReference>
<evidence type="ECO:0000259" key="6">
    <source>
        <dbReference type="PROSITE" id="PS50123"/>
    </source>
</evidence>
<proteinExistence type="predicted"/>
<gene>
    <name evidence="7" type="ordered locus">Swol_0695</name>
</gene>
<keyword evidence="3 7" id="KW-0489">Methyltransferase</keyword>
<comment type="catalytic activity">
    <reaction evidence="1">
        <text>L-glutamyl-[protein] + S-adenosyl-L-methionine = [protein]-L-glutamate 5-O-methyl ester + S-adenosyl-L-homocysteine</text>
        <dbReference type="Rhea" id="RHEA:24452"/>
        <dbReference type="Rhea" id="RHEA-COMP:10208"/>
        <dbReference type="Rhea" id="RHEA-COMP:10311"/>
        <dbReference type="ChEBI" id="CHEBI:29973"/>
        <dbReference type="ChEBI" id="CHEBI:57856"/>
        <dbReference type="ChEBI" id="CHEBI:59789"/>
        <dbReference type="ChEBI" id="CHEBI:82795"/>
        <dbReference type="EC" id="2.1.1.80"/>
    </reaction>
</comment>
<dbReference type="SUPFAM" id="SSF53335">
    <property type="entry name" value="S-adenosyl-L-methionine-dependent methyltransferases"/>
    <property type="match status" value="1"/>
</dbReference>
<dbReference type="KEGG" id="swo:Swol_0695"/>
<name>Q0AZ35_SYNWW</name>
<keyword evidence="5" id="KW-0949">S-adenosyl-L-methionine</keyword>
<evidence type="ECO:0000313" key="8">
    <source>
        <dbReference type="Proteomes" id="UP000001968"/>
    </source>
</evidence>
<dbReference type="OrthoDB" id="9816309at2"/>
<dbReference type="InterPro" id="IPR000780">
    <property type="entry name" value="CheR_MeTrfase"/>
</dbReference>